<dbReference type="PANTHER" id="PTHR36307">
    <property type="entry name" value="FLAGELLA BASAL BODY P-RING FORMATION PROTEIN FLGA"/>
    <property type="match status" value="1"/>
</dbReference>
<evidence type="ECO:0000256" key="2">
    <source>
        <dbReference type="ARBA" id="ARBA00010474"/>
    </source>
</evidence>
<comment type="function">
    <text evidence="6 7">Involved in the assembly process of the P-ring formation. It may associate with FlgF on the rod constituting a structure essential for the P-ring assembly or may act as a modulator protein for the P-ring assembly.</text>
</comment>
<sequence length="229" mass="24999">MSKLKIFITFSLLLPVLASSNAKSYSADDVINFAKAYVEQNIEQPANGKIQVTPATIDPRITIKPCSVPLSANIPENYSSRNLNVKISCESSTPWQLFLPVKVETTVPVLVSNGKIAKGSILSNDNIRIEWHDLYRIRGEVIDEPSKVLGARTKRTLTAGAIITNKVICVVCKGETVTISAESDSFIIKTSGIALKNATFDEQVRVRNSRSGKVITAQVKSINQVVINL</sequence>
<proteinExistence type="inferred from homology"/>
<evidence type="ECO:0000259" key="8">
    <source>
        <dbReference type="SMART" id="SM00858"/>
    </source>
</evidence>
<evidence type="ECO:0000256" key="1">
    <source>
        <dbReference type="ARBA" id="ARBA00004418"/>
    </source>
</evidence>
<protein>
    <recommendedName>
        <fullName evidence="3 7">Flagella basal body P-ring formation protein FlgA</fullName>
    </recommendedName>
</protein>
<evidence type="ECO:0000256" key="3">
    <source>
        <dbReference type="ARBA" id="ARBA00014754"/>
    </source>
</evidence>
<evidence type="ECO:0000256" key="4">
    <source>
        <dbReference type="ARBA" id="ARBA00022729"/>
    </source>
</evidence>
<dbReference type="PANTHER" id="PTHR36307:SF1">
    <property type="entry name" value="FLAGELLA BASAL BODY P-RING FORMATION PROTEIN FLGA"/>
    <property type="match status" value="1"/>
</dbReference>
<dbReference type="Proteomes" id="UP001157186">
    <property type="component" value="Unassembled WGS sequence"/>
</dbReference>
<evidence type="ECO:0000256" key="5">
    <source>
        <dbReference type="ARBA" id="ARBA00022764"/>
    </source>
</evidence>
<evidence type="ECO:0000313" key="9">
    <source>
        <dbReference type="EMBL" id="GLX77666.1"/>
    </source>
</evidence>
<reference evidence="9 10" key="1">
    <citation type="submission" date="2023-03" db="EMBL/GenBank/DDBJ databases">
        <title>Draft genome sequence of Thalassotalea insulae KCTC 62186T.</title>
        <authorList>
            <person name="Sawabe T."/>
        </authorList>
    </citation>
    <scope>NUCLEOTIDE SEQUENCE [LARGE SCALE GENOMIC DNA]</scope>
    <source>
        <strain evidence="9 10">KCTC 62186</strain>
    </source>
</reference>
<dbReference type="Gene3D" id="3.90.1210.10">
    <property type="entry name" value="Antifreeze-like/N-acetylneuraminic acid synthase C-terminal domain"/>
    <property type="match status" value="1"/>
</dbReference>
<keyword evidence="5 7" id="KW-0574">Periplasm</keyword>
<keyword evidence="9" id="KW-0969">Cilium</keyword>
<accession>A0ABQ6GP52</accession>
<comment type="similarity">
    <text evidence="2 7">Belongs to the FlgA family.</text>
</comment>
<name>A0ABQ6GP52_9GAMM</name>
<keyword evidence="10" id="KW-1185">Reference proteome</keyword>
<keyword evidence="7" id="KW-1005">Bacterial flagellum biogenesis</keyword>
<dbReference type="Pfam" id="PF17656">
    <property type="entry name" value="ChapFlgA_N"/>
    <property type="match status" value="1"/>
</dbReference>
<dbReference type="InterPro" id="IPR041231">
    <property type="entry name" value="FlgA_N"/>
</dbReference>
<dbReference type="CDD" id="cd11614">
    <property type="entry name" value="SAF_CpaB_FlgA_like"/>
    <property type="match status" value="1"/>
</dbReference>
<feature type="chain" id="PRO_5044978622" description="Flagella basal body P-ring formation protein FlgA" evidence="7">
    <location>
        <begin position="28"/>
        <end position="229"/>
    </location>
</feature>
<dbReference type="Pfam" id="PF13144">
    <property type="entry name" value="ChapFlgA"/>
    <property type="match status" value="1"/>
</dbReference>
<evidence type="ECO:0000256" key="7">
    <source>
        <dbReference type="RuleBase" id="RU362063"/>
    </source>
</evidence>
<evidence type="ECO:0000313" key="10">
    <source>
        <dbReference type="Proteomes" id="UP001157186"/>
    </source>
</evidence>
<dbReference type="NCBIfam" id="TIGR03170">
    <property type="entry name" value="flgA_cterm"/>
    <property type="match status" value="1"/>
</dbReference>
<dbReference type="SMART" id="SM00858">
    <property type="entry name" value="SAF"/>
    <property type="match status" value="1"/>
</dbReference>
<evidence type="ECO:0000256" key="6">
    <source>
        <dbReference type="ARBA" id="ARBA00025643"/>
    </source>
</evidence>
<dbReference type="InterPro" id="IPR013974">
    <property type="entry name" value="SAF"/>
</dbReference>
<dbReference type="InterPro" id="IPR017585">
    <property type="entry name" value="SAF_FlgA"/>
</dbReference>
<comment type="subcellular location">
    <subcellularLocation>
        <location evidence="1 7">Periplasm</location>
    </subcellularLocation>
</comment>
<gene>
    <name evidence="9" type="primary">flgA</name>
    <name evidence="9" type="ORF">tinsulaeT_10060</name>
</gene>
<keyword evidence="9" id="KW-0282">Flagellum</keyword>
<keyword evidence="4 7" id="KW-0732">Signal</keyword>
<dbReference type="EMBL" id="BSST01000001">
    <property type="protein sequence ID" value="GLX77666.1"/>
    <property type="molecule type" value="Genomic_DNA"/>
</dbReference>
<feature type="signal peptide" evidence="7">
    <location>
        <begin position="1"/>
        <end position="27"/>
    </location>
</feature>
<dbReference type="RefSeq" id="WP_284243546.1">
    <property type="nucleotide sequence ID" value="NZ_BSST01000001.1"/>
</dbReference>
<dbReference type="InterPro" id="IPR039246">
    <property type="entry name" value="Flagellar_FlgA"/>
</dbReference>
<comment type="caution">
    <text evidence="9">The sequence shown here is derived from an EMBL/GenBank/DDBJ whole genome shotgun (WGS) entry which is preliminary data.</text>
</comment>
<dbReference type="Gene3D" id="2.30.30.760">
    <property type="match status" value="1"/>
</dbReference>
<feature type="domain" description="SAF" evidence="8">
    <location>
        <begin position="107"/>
        <end position="169"/>
    </location>
</feature>
<keyword evidence="9" id="KW-0966">Cell projection</keyword>
<organism evidence="9 10">
    <name type="scientific">Thalassotalea insulae</name>
    <dbReference type="NCBI Taxonomy" id="2056778"/>
    <lineage>
        <taxon>Bacteria</taxon>
        <taxon>Pseudomonadati</taxon>
        <taxon>Pseudomonadota</taxon>
        <taxon>Gammaproteobacteria</taxon>
        <taxon>Alteromonadales</taxon>
        <taxon>Colwelliaceae</taxon>
        <taxon>Thalassotalea</taxon>
    </lineage>
</organism>